<reference evidence="2 3" key="1">
    <citation type="submission" date="2020-08" db="EMBL/GenBank/DDBJ databases">
        <title>Stenotrophomonas tumulicola JCM 30961.</title>
        <authorList>
            <person name="Deng Y."/>
        </authorList>
    </citation>
    <scope>NUCLEOTIDE SEQUENCE [LARGE SCALE GENOMIC DNA]</scope>
    <source>
        <strain evidence="2 3">JCM 30961</strain>
    </source>
</reference>
<dbReference type="EMBL" id="JACGXS010000001">
    <property type="protein sequence ID" value="MBA8680484.1"/>
    <property type="molecule type" value="Genomic_DNA"/>
</dbReference>
<accession>A0A7W3FJ34</accession>
<organism evidence="2 3">
    <name type="scientific">Stenotrophomonas tumulicola</name>
    <dbReference type="NCBI Taxonomy" id="1685415"/>
    <lineage>
        <taxon>Bacteria</taxon>
        <taxon>Pseudomonadati</taxon>
        <taxon>Pseudomonadota</taxon>
        <taxon>Gammaproteobacteria</taxon>
        <taxon>Lysobacterales</taxon>
        <taxon>Lysobacteraceae</taxon>
        <taxon>Stenotrophomonas</taxon>
    </lineage>
</organism>
<evidence type="ECO:0000256" key="1">
    <source>
        <dbReference type="SAM" id="MobiDB-lite"/>
    </source>
</evidence>
<evidence type="ECO:0000313" key="2">
    <source>
        <dbReference type="EMBL" id="MBA8680484.1"/>
    </source>
</evidence>
<feature type="region of interest" description="Disordered" evidence="1">
    <location>
        <begin position="26"/>
        <end position="48"/>
    </location>
</feature>
<name>A0A7W3FJ34_9GAMM</name>
<dbReference type="RefSeq" id="WP_182337672.1">
    <property type="nucleotide sequence ID" value="NZ_JACGXS010000001.1"/>
</dbReference>
<comment type="caution">
    <text evidence="2">The sequence shown here is derived from an EMBL/GenBank/DDBJ whole genome shotgun (WGS) entry which is preliminary data.</text>
</comment>
<dbReference type="AlphaFoldDB" id="A0A7W3FJ34"/>
<dbReference type="Proteomes" id="UP000547058">
    <property type="component" value="Unassembled WGS sequence"/>
</dbReference>
<keyword evidence="3" id="KW-1185">Reference proteome</keyword>
<gene>
    <name evidence="2" type="ORF">H4O11_01510</name>
</gene>
<proteinExistence type="predicted"/>
<evidence type="ECO:0000313" key="3">
    <source>
        <dbReference type="Proteomes" id="UP000547058"/>
    </source>
</evidence>
<sequence>MRLIQKTDYQGGLPQIAPPLPLADAAQAEAEDNQHEAENGICVEGDCE</sequence>
<protein>
    <submittedName>
        <fullName evidence="2">Uncharacterized protein</fullName>
    </submittedName>
</protein>